<organism evidence="1 2">
    <name type="scientific">Erwinia amylovora NBRC 12687 = CFBP 1232</name>
    <dbReference type="NCBI Taxonomy" id="1219359"/>
    <lineage>
        <taxon>Bacteria</taxon>
        <taxon>Pseudomonadati</taxon>
        <taxon>Pseudomonadota</taxon>
        <taxon>Gammaproteobacteria</taxon>
        <taxon>Enterobacterales</taxon>
        <taxon>Erwiniaceae</taxon>
        <taxon>Erwinia</taxon>
    </lineage>
</organism>
<dbReference type="AlphaFoldDB" id="A0A831EQQ8"/>
<proteinExistence type="predicted"/>
<sequence length="56" mass="6124">MFCLSNGEIGNVFEQSKNHFIDRLIIPDCVGDAAPRSVIGHFYTGSGLLMAKIKVL</sequence>
<evidence type="ECO:0000313" key="1">
    <source>
        <dbReference type="EMBL" id="CCO93756.1"/>
    </source>
</evidence>
<comment type="caution">
    <text evidence="1">The sequence shown here is derived from an EMBL/GenBank/DDBJ whole genome shotgun (WGS) entry which is preliminary data.</text>
</comment>
<reference evidence="1 2" key="2">
    <citation type="submission" date="2013-04" db="EMBL/GenBank/DDBJ databases">
        <title>Comparative genomics of 12 strains of Erwinia amylovora identifies a pan-genome with a large conserved core and provides insights into host specificity.</title>
        <authorList>
            <person name="Mann R.A."/>
            <person name="Smits T.H.M."/>
            <person name="Buehlmann A."/>
            <person name="Blom J."/>
            <person name="Goesmann A."/>
            <person name="Frey J.E."/>
            <person name="Plummer K.M."/>
            <person name="Beer S.V."/>
            <person name="Luck J."/>
            <person name="Duffy B."/>
            <person name="Rodoni B."/>
        </authorList>
    </citation>
    <scope>NUCLEOTIDE SEQUENCE [LARGE SCALE GENOMIC DNA]</scope>
    <source>
        <strain evidence="2">CFBP 1232</strain>
    </source>
</reference>
<name>A0A831EQQ8_ERWAM</name>
<dbReference type="EMBL" id="CAPB01000016">
    <property type="protein sequence ID" value="CCO93756.1"/>
    <property type="molecule type" value="Genomic_DNA"/>
</dbReference>
<evidence type="ECO:0000313" key="2">
    <source>
        <dbReference type="Proteomes" id="UP000013111"/>
    </source>
</evidence>
<protein>
    <submittedName>
        <fullName evidence="1">Uncharacterized protein</fullName>
    </submittedName>
</protein>
<accession>A0A831EQQ8</accession>
<dbReference type="Proteomes" id="UP000013111">
    <property type="component" value="Unassembled WGS sequence"/>
</dbReference>
<gene>
    <name evidence="1" type="ORF">BN437_1826</name>
</gene>
<reference evidence="1 2" key="1">
    <citation type="submission" date="2012-11" db="EMBL/GenBank/DDBJ databases">
        <authorList>
            <person name="Linke B."/>
        </authorList>
    </citation>
    <scope>NUCLEOTIDE SEQUENCE [LARGE SCALE GENOMIC DNA]</scope>
    <source>
        <strain evidence="2">CFBP 1232</strain>
    </source>
</reference>